<sequence length="203" mass="22044">MFSVGWLWPAWRSPVGVPHPVTLAVASGFGGLVPDWDHPHSTIGRWIPWPAVSHSRGPYLPPAVGRAGFPHAIWHRHQAHSIVGTAAADVAFALLAFIVWMGIRGVGHGLLAGFTFPVPWVLLGLFLGGLSHLALDGFNETAQWWLWPFSTKGFRWPIHAPVKRIDAPVSLALTVVVLLLAWHVGHMPMLRLMRTAGPSAASG</sequence>
<keyword evidence="1" id="KW-0812">Transmembrane</keyword>
<reference evidence="2 3" key="1">
    <citation type="submission" date="2020-04" db="EMBL/GenBank/DDBJ databases">
        <authorList>
            <person name="Zhang R."/>
            <person name="Schippers A."/>
        </authorList>
    </citation>
    <scope>NUCLEOTIDE SEQUENCE [LARGE SCALE GENOMIC DNA]</scope>
    <source>
        <strain evidence="2 3">DSM 109850</strain>
    </source>
</reference>
<dbReference type="Proteomes" id="UP000533476">
    <property type="component" value="Unassembled WGS sequence"/>
</dbReference>
<dbReference type="InterPro" id="IPR007404">
    <property type="entry name" value="YdjM-like"/>
</dbReference>
<keyword evidence="1" id="KW-0472">Membrane</keyword>
<feature type="transmembrane region" description="Helical" evidence="1">
    <location>
        <begin position="82"/>
        <end position="103"/>
    </location>
</feature>
<feature type="transmembrane region" description="Helical" evidence="1">
    <location>
        <begin position="165"/>
        <end position="184"/>
    </location>
</feature>
<evidence type="ECO:0000313" key="3">
    <source>
        <dbReference type="Proteomes" id="UP000533476"/>
    </source>
</evidence>
<evidence type="ECO:0000313" key="2">
    <source>
        <dbReference type="EMBL" id="NMP24511.1"/>
    </source>
</evidence>
<dbReference type="EMBL" id="JABBVZ010000116">
    <property type="protein sequence ID" value="NMP24511.1"/>
    <property type="molecule type" value="Genomic_DNA"/>
</dbReference>
<feature type="transmembrane region" description="Helical" evidence="1">
    <location>
        <begin position="110"/>
        <end position="135"/>
    </location>
</feature>
<dbReference type="AlphaFoldDB" id="A0A7Y0Q4Y3"/>
<organism evidence="2 3">
    <name type="scientific">Sulfobacillus harzensis</name>
    <dbReference type="NCBI Taxonomy" id="2729629"/>
    <lineage>
        <taxon>Bacteria</taxon>
        <taxon>Bacillati</taxon>
        <taxon>Bacillota</taxon>
        <taxon>Clostridia</taxon>
        <taxon>Eubacteriales</taxon>
        <taxon>Clostridiales Family XVII. Incertae Sedis</taxon>
        <taxon>Sulfobacillus</taxon>
    </lineage>
</organism>
<dbReference type="GO" id="GO:0016787">
    <property type="term" value="F:hydrolase activity"/>
    <property type="evidence" value="ECO:0007669"/>
    <property type="project" value="UniProtKB-KW"/>
</dbReference>
<accession>A0A7Y0Q4Y3</accession>
<proteinExistence type="predicted"/>
<protein>
    <submittedName>
        <fullName evidence="2">Metal-dependent hydrolase</fullName>
    </submittedName>
</protein>
<evidence type="ECO:0000256" key="1">
    <source>
        <dbReference type="SAM" id="Phobius"/>
    </source>
</evidence>
<keyword evidence="2" id="KW-0378">Hydrolase</keyword>
<gene>
    <name evidence="2" type="ORF">HIJ39_19525</name>
</gene>
<keyword evidence="3" id="KW-1185">Reference proteome</keyword>
<dbReference type="RefSeq" id="WP_169102688.1">
    <property type="nucleotide sequence ID" value="NZ_JABBVZ010000116.1"/>
</dbReference>
<name>A0A7Y0Q4Y3_9FIRM</name>
<dbReference type="Pfam" id="PF04307">
    <property type="entry name" value="YdjM"/>
    <property type="match status" value="1"/>
</dbReference>
<keyword evidence="1" id="KW-1133">Transmembrane helix</keyword>
<comment type="caution">
    <text evidence="2">The sequence shown here is derived from an EMBL/GenBank/DDBJ whole genome shotgun (WGS) entry which is preliminary data.</text>
</comment>